<dbReference type="Pfam" id="PF03336">
    <property type="entry name" value="Pox_C4_C10"/>
    <property type="match status" value="1"/>
</dbReference>
<reference evidence="1 3" key="1">
    <citation type="journal article" date="2018" name="Viruses">
        <title>Genome Sequences of Akhmeta Virus, an Early Divergent Old World Orthopoxvirus.</title>
        <authorList>
            <person name="Gao J"/>
            <person name="Gigante C"/>
            <person name="Khmaladze E"/>
            <person name="Liu P"/>
            <person name="Tang S"/>
            <person name="Wilkins K"/>
            <person name="Zhao K"/>
            <person name="Davidson W"/>
            <person name="Nakazawa Y"/>
            <person name="Maghlakelidze G"/>
            <person name="Geleishvili M"/>
            <person name="Kokhreidze M"/>
            <person name="Carroll DS"/>
            <person name="Emerson G Li.Y."/>
        </authorList>
    </citation>
    <scope>NUCLEOTIDE SEQUENCE [LARGE SCALE GENOMIC DNA]</scope>
    <source>
        <strain evidence="2">Akhmeta_2013-85</strain>
        <strain evidence="1">Akhmeta_2013-88</strain>
    </source>
</reference>
<dbReference type="Proteomes" id="UP000320472">
    <property type="component" value="Segment"/>
</dbReference>
<name>A0A346FRC1_9POXV</name>
<keyword evidence="1" id="KW-0675">Receptor</keyword>
<dbReference type="PIRSF" id="PIRSF003698">
    <property type="entry name" value="VAC_C10L"/>
    <property type="match status" value="1"/>
</dbReference>
<accession>A0A346FRC1</accession>
<evidence type="ECO:0000313" key="3">
    <source>
        <dbReference type="Proteomes" id="UP000320472"/>
    </source>
</evidence>
<sequence length="313" mass="36631">MDTIKIFNHGEFDVVRNELANLLKSVKWNTINSNITVSSTDTIDISGCISEILYTQFKDVENIEVRSDISFIKYNRYNCTLTRDDAEYYLVIRLYQSKSVKTIIFPTPETVISSSDDIMFSKSLNFRFENVKRDYKLVVCSVSLTYKPSICRIQYNDKCIDISTRQEGNNLCYCVITMDPHHLIDLETMGVLVDRSGKCSIVNEFYTRFRKNHIYDSFADLCMGYIFELPDVEELFTLRNDDGRDIAWDDDNKLESCKTWIPKTDDDYEFLSKLINIAKFRDTKFDYYVLVGDTDPCSVFTFKVTKYYLNLIH</sequence>
<gene>
    <name evidence="1" type="ORF">AKMV-88-029</name>
    <name evidence="2" type="ORF">AKMV029</name>
</gene>
<dbReference type="Proteomes" id="UP000315114">
    <property type="component" value="Segment"/>
</dbReference>
<dbReference type="EMBL" id="MH607142">
    <property type="protein sequence ID" value="AXN75034.1"/>
    <property type="molecule type" value="Genomic_DNA"/>
</dbReference>
<dbReference type="EMBL" id="MH607141">
    <property type="protein sequence ID" value="AXN74814.1"/>
    <property type="molecule type" value="Genomic_DNA"/>
</dbReference>
<organism evidence="1 3">
    <name type="scientific">Orthopoxvirus akhmetapox</name>
    <dbReference type="NCBI Taxonomy" id="2200830"/>
    <lineage>
        <taxon>Viruses</taxon>
        <taxon>Varidnaviria</taxon>
        <taxon>Bamfordvirae</taxon>
        <taxon>Nucleocytoviricota</taxon>
        <taxon>Pokkesviricetes</taxon>
        <taxon>Chitovirales</taxon>
        <taxon>Poxviridae</taxon>
        <taxon>Chordopoxvirinae</taxon>
        <taxon>Orthopoxvirus</taxon>
    </lineage>
</organism>
<proteinExistence type="predicted"/>
<evidence type="ECO:0000313" key="1">
    <source>
        <dbReference type="EMBL" id="AXN74814.1"/>
    </source>
</evidence>
<protein>
    <submittedName>
        <fullName evidence="1">IL-1 receptor antagonist</fullName>
    </submittedName>
</protein>
<dbReference type="InterPro" id="IPR005004">
    <property type="entry name" value="Poxvirus_C4/C10"/>
</dbReference>
<reference evidence="1" key="2">
    <citation type="submission" date="2018-07" db="EMBL/GenBank/DDBJ databases">
        <authorList>
            <person name="Gao J."/>
            <person name="Li Y."/>
            <person name="Wang H."/>
        </authorList>
    </citation>
    <scope>NUCLEOTIDE SEQUENCE</scope>
    <source>
        <strain evidence="2">Akhmeta_2013-85</strain>
        <strain evidence="1">Akhmeta_2013-88</strain>
    </source>
</reference>
<keyword evidence="3" id="KW-1185">Reference proteome</keyword>
<evidence type="ECO:0000313" key="2">
    <source>
        <dbReference type="EMBL" id="AXN75034.1"/>
    </source>
</evidence>